<keyword evidence="2" id="KW-0520">NAD</keyword>
<proteinExistence type="predicted"/>
<dbReference type="SUPFAM" id="SSF48179">
    <property type="entry name" value="6-phosphogluconate dehydrogenase C-terminal domain-like"/>
    <property type="match status" value="1"/>
</dbReference>
<sequence length="501" mass="56038">MNKSIKLNQENLPLLADKMIIPTYDRSKMKAGIVHVGVGGFHRSHEAYYTGSLMNESDALDWGICGVGLRESDRKMRDILKEQDFLYTLMFKHPDGTVKARVIGSIIDFMLSVDDPMAVIDRMAHEDTKIVSLTITEGGYNFHPATGEFMFDNPDVQHDLAHPEAPRLVFGYLTAALKKRRDSGRPPFTVQSCDNVQHNGDMTKKMLLAFAGRLDPELAEWIEANVCFPNAMVDRITPVTTASDIEYLRTEFGVRGAWPVTCEPFCQWVIEDNFSSGRPAWEKVGAQFVPDVTPYEKMKIRLLNAGHSVLGLLGSIHGHETIDGAVTDPLFAKYLRAFMDVEATPVLDEVEGINLDDYKDSLIERFGNPNIKDSLARICLESSAKLPKFLIATINENLAAGGSIDYATLVIAAWCYYSDKGLSRHGVELDIVDEMKDELHLAAMGTEDDVLSFLRLEPIFGDLINNERFTQTYAAMVQALYEDPDIARLMTQILAEEQQTV</sequence>
<dbReference type="PANTHER" id="PTHR43362:SF1">
    <property type="entry name" value="MANNITOL DEHYDROGENASE 2-RELATED"/>
    <property type="match status" value="1"/>
</dbReference>
<dbReference type="PROSITE" id="PS00974">
    <property type="entry name" value="MANNITOL_DHGENASE"/>
    <property type="match status" value="1"/>
</dbReference>
<reference evidence="5 6" key="1">
    <citation type="journal article" date="2024" name="Appl. Environ. Microbiol.">
        <title>Pontiella agarivorans sp. nov., a novel marine anaerobic bacterium capable of degrading macroalgal polysaccharides and fixing nitrogen.</title>
        <authorList>
            <person name="Liu N."/>
            <person name="Kivenson V."/>
            <person name="Peng X."/>
            <person name="Cui Z."/>
            <person name="Lankiewicz T.S."/>
            <person name="Gosselin K.M."/>
            <person name="English C.J."/>
            <person name="Blair E.M."/>
            <person name="O'Malley M.A."/>
            <person name="Valentine D.L."/>
        </authorList>
    </citation>
    <scope>NUCLEOTIDE SEQUENCE [LARGE SCALE GENOMIC DNA]</scope>
    <source>
        <strain evidence="5 6">NLcol2</strain>
    </source>
</reference>
<dbReference type="Pfam" id="PF08125">
    <property type="entry name" value="Mannitol_dh_C"/>
    <property type="match status" value="1"/>
</dbReference>
<feature type="domain" description="Mannitol dehydrogenase C-terminal" evidence="4">
    <location>
        <begin position="291"/>
        <end position="480"/>
    </location>
</feature>
<dbReference type="InterPro" id="IPR013131">
    <property type="entry name" value="Mannitol_DH_N"/>
</dbReference>
<keyword evidence="6" id="KW-1185">Reference proteome</keyword>
<keyword evidence="1 5" id="KW-0560">Oxidoreductase</keyword>
<evidence type="ECO:0000259" key="3">
    <source>
        <dbReference type="Pfam" id="PF01232"/>
    </source>
</evidence>
<dbReference type="Proteomes" id="UP001290861">
    <property type="component" value="Unassembled WGS sequence"/>
</dbReference>
<comment type="caution">
    <text evidence="5">The sequence shown here is derived from an EMBL/GenBank/DDBJ whole genome shotgun (WGS) entry which is preliminary data.</text>
</comment>
<protein>
    <submittedName>
        <fullName evidence="5">Mannitol dehydrogenase family protein</fullName>
        <ecNumber evidence="5">1.1.1.-</ecNumber>
    </submittedName>
</protein>
<name>A0ABU5MVV2_9BACT</name>
<dbReference type="InterPro" id="IPR008927">
    <property type="entry name" value="6-PGluconate_DH-like_C_sf"/>
</dbReference>
<dbReference type="InterPro" id="IPR023027">
    <property type="entry name" value="Mannitol_DH_CS"/>
</dbReference>
<gene>
    <name evidence="5" type="ORF">P9H32_06780</name>
</gene>
<dbReference type="SUPFAM" id="SSF51735">
    <property type="entry name" value="NAD(P)-binding Rossmann-fold domains"/>
    <property type="match status" value="1"/>
</dbReference>
<dbReference type="GO" id="GO:0016491">
    <property type="term" value="F:oxidoreductase activity"/>
    <property type="evidence" value="ECO:0007669"/>
    <property type="project" value="UniProtKB-KW"/>
</dbReference>
<dbReference type="Gene3D" id="1.10.1040.10">
    <property type="entry name" value="N-(1-d-carboxylethyl)-l-norvaline Dehydrogenase, domain 2"/>
    <property type="match status" value="1"/>
</dbReference>
<feature type="domain" description="Mannitol dehydrogenase N-terminal" evidence="3">
    <location>
        <begin position="32"/>
        <end position="283"/>
    </location>
</feature>
<dbReference type="InterPro" id="IPR000669">
    <property type="entry name" value="Mannitol_DH"/>
</dbReference>
<evidence type="ECO:0000313" key="5">
    <source>
        <dbReference type="EMBL" id="MDZ8118332.1"/>
    </source>
</evidence>
<dbReference type="Gene3D" id="3.40.50.720">
    <property type="entry name" value="NAD(P)-binding Rossmann-like Domain"/>
    <property type="match status" value="1"/>
</dbReference>
<dbReference type="InterPro" id="IPR036291">
    <property type="entry name" value="NAD(P)-bd_dom_sf"/>
</dbReference>
<organism evidence="5 6">
    <name type="scientific">Pontiella agarivorans</name>
    <dbReference type="NCBI Taxonomy" id="3038953"/>
    <lineage>
        <taxon>Bacteria</taxon>
        <taxon>Pseudomonadati</taxon>
        <taxon>Kiritimatiellota</taxon>
        <taxon>Kiritimatiellia</taxon>
        <taxon>Kiritimatiellales</taxon>
        <taxon>Pontiellaceae</taxon>
        <taxon>Pontiella</taxon>
    </lineage>
</organism>
<evidence type="ECO:0000256" key="2">
    <source>
        <dbReference type="ARBA" id="ARBA00023027"/>
    </source>
</evidence>
<dbReference type="PANTHER" id="PTHR43362">
    <property type="entry name" value="MANNITOL DEHYDROGENASE DSF1-RELATED"/>
    <property type="match status" value="1"/>
</dbReference>
<dbReference type="PRINTS" id="PR00084">
    <property type="entry name" value="MTLDHDRGNASE"/>
</dbReference>
<evidence type="ECO:0000256" key="1">
    <source>
        <dbReference type="ARBA" id="ARBA00023002"/>
    </source>
</evidence>
<dbReference type="InterPro" id="IPR013118">
    <property type="entry name" value="Mannitol_DH_C"/>
</dbReference>
<evidence type="ECO:0000313" key="6">
    <source>
        <dbReference type="Proteomes" id="UP001290861"/>
    </source>
</evidence>
<dbReference type="EC" id="1.1.1.-" evidence="5"/>
<dbReference type="EMBL" id="JARVCO010000007">
    <property type="protein sequence ID" value="MDZ8118332.1"/>
    <property type="molecule type" value="Genomic_DNA"/>
</dbReference>
<dbReference type="Pfam" id="PF01232">
    <property type="entry name" value="Mannitol_dh"/>
    <property type="match status" value="1"/>
</dbReference>
<dbReference type="InterPro" id="IPR013328">
    <property type="entry name" value="6PGD_dom2"/>
</dbReference>
<dbReference type="RefSeq" id="WP_322608129.1">
    <property type="nucleotide sequence ID" value="NZ_JARVCO010000007.1"/>
</dbReference>
<dbReference type="InterPro" id="IPR050988">
    <property type="entry name" value="Mannitol_DH/Oxidoreductase"/>
</dbReference>
<evidence type="ECO:0000259" key="4">
    <source>
        <dbReference type="Pfam" id="PF08125"/>
    </source>
</evidence>
<accession>A0ABU5MVV2</accession>